<reference evidence="1" key="1">
    <citation type="submission" date="2018-05" db="EMBL/GenBank/DDBJ databases">
        <authorList>
            <person name="Lanie J.A."/>
            <person name="Ng W.-L."/>
            <person name="Kazmierczak K.M."/>
            <person name="Andrzejewski T.M."/>
            <person name="Davidsen T.M."/>
            <person name="Wayne K.J."/>
            <person name="Tettelin H."/>
            <person name="Glass J.I."/>
            <person name="Rusch D."/>
            <person name="Podicherti R."/>
            <person name="Tsui H.-C.T."/>
            <person name="Winkler M.E."/>
        </authorList>
    </citation>
    <scope>NUCLEOTIDE SEQUENCE</scope>
</reference>
<proteinExistence type="predicted"/>
<feature type="non-terminal residue" evidence="1">
    <location>
        <position position="31"/>
    </location>
</feature>
<sequence length="31" mass="3886">MINPKTDTEQAYMKNRFYFIWKSLNYKLLID</sequence>
<evidence type="ECO:0000313" key="1">
    <source>
        <dbReference type="EMBL" id="SVD36410.1"/>
    </source>
</evidence>
<dbReference type="AlphaFoldDB" id="A0A382UQB9"/>
<dbReference type="EMBL" id="UINC01145964">
    <property type="protein sequence ID" value="SVD36410.1"/>
    <property type="molecule type" value="Genomic_DNA"/>
</dbReference>
<gene>
    <name evidence="1" type="ORF">METZ01_LOCUS389264</name>
</gene>
<protein>
    <submittedName>
        <fullName evidence="1">Uncharacterized protein</fullName>
    </submittedName>
</protein>
<name>A0A382UQB9_9ZZZZ</name>
<accession>A0A382UQB9</accession>
<organism evidence="1">
    <name type="scientific">marine metagenome</name>
    <dbReference type="NCBI Taxonomy" id="408172"/>
    <lineage>
        <taxon>unclassified sequences</taxon>
        <taxon>metagenomes</taxon>
        <taxon>ecological metagenomes</taxon>
    </lineage>
</organism>